<protein>
    <submittedName>
        <fullName evidence="1">Uncharacterized protein</fullName>
    </submittedName>
</protein>
<keyword evidence="2" id="KW-1185">Reference proteome</keyword>
<evidence type="ECO:0000313" key="1">
    <source>
        <dbReference type="EMBL" id="KIS66352.1"/>
    </source>
</evidence>
<dbReference type="InParanoid" id="A0A0D1BWG2"/>
<name>A0A0D1BWG2_MYCMD</name>
<dbReference type="VEuPathDB" id="FungiDB:UMAG_10203"/>
<dbReference type="Proteomes" id="UP000000561">
    <property type="component" value="Chromosome 19"/>
</dbReference>
<sequence>MNTFRSGFAVGHACVQDLLAILTDIRVAWSSAAIKGQFVVSLAFRSKLLVVKTTGYESRLWLPSAAESVDIVKYKARPQTSTMGRVFGQDNRVSLRSGPEGGTVRTGLAMRISCLASNLAPFVGWSLPSGSRQAFRAYGFSSSEVESSQLSKTVDMDMHSVFSSKYSNSRTSRSLGSALKLR</sequence>
<proteinExistence type="predicted"/>
<dbReference type="EMBL" id="CM003158">
    <property type="protein sequence ID" value="KIS66352.1"/>
    <property type="molecule type" value="Genomic_DNA"/>
</dbReference>
<dbReference type="RefSeq" id="XP_011392127.1">
    <property type="nucleotide sequence ID" value="XM_011393825.1"/>
</dbReference>
<evidence type="ECO:0000313" key="2">
    <source>
        <dbReference type="Proteomes" id="UP000000561"/>
    </source>
</evidence>
<gene>
    <name evidence="1" type="ORF">UMAG_10203</name>
</gene>
<organism evidence="1 2">
    <name type="scientific">Mycosarcoma maydis</name>
    <name type="common">Corn smut fungus</name>
    <name type="synonym">Ustilago maydis</name>
    <dbReference type="NCBI Taxonomy" id="5270"/>
    <lineage>
        <taxon>Eukaryota</taxon>
        <taxon>Fungi</taxon>
        <taxon>Dikarya</taxon>
        <taxon>Basidiomycota</taxon>
        <taxon>Ustilaginomycotina</taxon>
        <taxon>Ustilaginomycetes</taxon>
        <taxon>Ustilaginales</taxon>
        <taxon>Ustilaginaceae</taxon>
        <taxon>Mycosarcoma</taxon>
    </lineage>
</organism>
<dbReference type="GeneID" id="23566266"/>
<dbReference type="KEGG" id="uma:UMAG_10203"/>
<dbReference type="AlphaFoldDB" id="A0A0D1BWG2"/>
<accession>A0A0D1BWG2</accession>
<reference evidence="1 2" key="1">
    <citation type="journal article" date="2006" name="Nature">
        <title>Insights from the genome of the biotrophic fungal plant pathogen Ustilago maydis.</title>
        <authorList>
            <person name="Kamper J."/>
            <person name="Kahmann R."/>
            <person name="Bolker M."/>
            <person name="Ma L.J."/>
            <person name="Brefort T."/>
            <person name="Saville B.J."/>
            <person name="Banuett F."/>
            <person name="Kronstad J.W."/>
            <person name="Gold S.E."/>
            <person name="Muller O."/>
            <person name="Perlin M.H."/>
            <person name="Wosten H.A."/>
            <person name="de Vries R."/>
            <person name="Ruiz-Herrera J."/>
            <person name="Reynaga-Pena C.G."/>
            <person name="Snetselaar K."/>
            <person name="McCann M."/>
            <person name="Perez-Martin J."/>
            <person name="Feldbrugge M."/>
            <person name="Basse C.W."/>
            <person name="Steinberg G."/>
            <person name="Ibeas J.I."/>
            <person name="Holloman W."/>
            <person name="Guzman P."/>
            <person name="Farman M."/>
            <person name="Stajich J.E."/>
            <person name="Sentandreu R."/>
            <person name="Gonzalez-Prieto J.M."/>
            <person name="Kennell J.C."/>
            <person name="Molina L."/>
            <person name="Schirawski J."/>
            <person name="Mendoza-Mendoza A."/>
            <person name="Greilinger D."/>
            <person name="Munch K."/>
            <person name="Rossel N."/>
            <person name="Scherer M."/>
            <person name="Vranes M."/>
            <person name="Ladendorf O."/>
            <person name="Vincon V."/>
            <person name="Fuchs U."/>
            <person name="Sandrock B."/>
            <person name="Meng S."/>
            <person name="Ho E.C."/>
            <person name="Cahill M.J."/>
            <person name="Boyce K.J."/>
            <person name="Klose J."/>
            <person name="Klosterman S.J."/>
            <person name="Deelstra H.J."/>
            <person name="Ortiz-Castellanos L."/>
            <person name="Li W."/>
            <person name="Sanchez-Alonso P."/>
            <person name="Schreier P.H."/>
            <person name="Hauser-Hahn I."/>
            <person name="Vaupel M."/>
            <person name="Koopmann E."/>
            <person name="Friedrich G."/>
            <person name="Voss H."/>
            <person name="Schluter T."/>
            <person name="Margolis J."/>
            <person name="Platt D."/>
            <person name="Swimmer C."/>
            <person name="Gnirke A."/>
            <person name="Chen F."/>
            <person name="Vysotskaia V."/>
            <person name="Mannhaupt G."/>
            <person name="Guldener U."/>
            <person name="Munsterkotter M."/>
            <person name="Haase D."/>
            <person name="Oesterheld M."/>
            <person name="Mewes H.W."/>
            <person name="Mauceli E.W."/>
            <person name="DeCaprio D."/>
            <person name="Wade C.M."/>
            <person name="Butler J."/>
            <person name="Young S."/>
            <person name="Jaffe D.B."/>
            <person name="Calvo S."/>
            <person name="Nusbaum C."/>
            <person name="Galagan J."/>
            <person name="Birren B.W."/>
        </authorList>
    </citation>
    <scope>NUCLEOTIDE SEQUENCE [LARGE SCALE GENOMIC DNA]</scope>
    <source>
        <strain evidence="2">DSM 14603 / FGSC 9021 / UM521</strain>
    </source>
</reference>